<evidence type="ECO:0000313" key="5">
    <source>
        <dbReference type="Proteomes" id="UP000186817"/>
    </source>
</evidence>
<keyword evidence="5" id="KW-1185">Reference proteome</keyword>
<dbReference type="PANTHER" id="PTHR23150:SF26">
    <property type="entry name" value="GENERIC METHYLTRANSFERASE"/>
    <property type="match status" value="1"/>
</dbReference>
<evidence type="ECO:0000259" key="3">
    <source>
        <dbReference type="SMART" id="SM00385"/>
    </source>
</evidence>
<dbReference type="Proteomes" id="UP000186817">
    <property type="component" value="Unassembled WGS sequence"/>
</dbReference>
<dbReference type="SUPFAM" id="SSF53335">
    <property type="entry name" value="S-adenosyl-L-methionine-dependent methyltransferases"/>
    <property type="match status" value="1"/>
</dbReference>
<dbReference type="CDD" id="cd02440">
    <property type="entry name" value="AdoMet_MTases"/>
    <property type="match status" value="1"/>
</dbReference>
<evidence type="ECO:0000313" key="4">
    <source>
        <dbReference type="EMBL" id="OLP85880.1"/>
    </source>
</evidence>
<dbReference type="InterPro" id="IPR005532">
    <property type="entry name" value="SUMF_dom"/>
</dbReference>
<comment type="similarity">
    <text evidence="1">Belongs to the cyclin family.</text>
</comment>
<dbReference type="PANTHER" id="PTHR23150">
    <property type="entry name" value="SULFATASE MODIFYING FACTOR 1, 2"/>
    <property type="match status" value="1"/>
</dbReference>
<dbReference type="CDD" id="cd20533">
    <property type="entry name" value="CYCLIN_CCNL_rpt2"/>
    <property type="match status" value="1"/>
</dbReference>
<gene>
    <name evidence="4" type="primary">CYCL1-1</name>
    <name evidence="4" type="ORF">AK812_SmicGene33082</name>
</gene>
<feature type="compositionally biased region" description="Polar residues" evidence="2">
    <location>
        <begin position="413"/>
        <end position="423"/>
    </location>
</feature>
<dbReference type="InterPro" id="IPR042095">
    <property type="entry name" value="SUMF_sf"/>
</dbReference>
<dbReference type="Pfam" id="PF13489">
    <property type="entry name" value="Methyltransf_23"/>
    <property type="match status" value="1"/>
</dbReference>
<comment type="caution">
    <text evidence="4">The sequence shown here is derived from an EMBL/GenBank/DDBJ whole genome shotgun (WGS) entry which is preliminary data.</text>
</comment>
<evidence type="ECO:0000256" key="1">
    <source>
        <dbReference type="RuleBase" id="RU000383"/>
    </source>
</evidence>
<dbReference type="SUPFAM" id="SSF47954">
    <property type="entry name" value="Cyclin-like"/>
    <property type="match status" value="2"/>
</dbReference>
<dbReference type="Pfam" id="PF03781">
    <property type="entry name" value="FGE-sulfatase"/>
    <property type="match status" value="1"/>
</dbReference>
<dbReference type="InterPro" id="IPR016187">
    <property type="entry name" value="CTDL_fold"/>
</dbReference>
<feature type="region of interest" description="Disordered" evidence="2">
    <location>
        <begin position="1"/>
        <end position="24"/>
    </location>
</feature>
<feature type="region of interest" description="Disordered" evidence="2">
    <location>
        <begin position="326"/>
        <end position="426"/>
    </location>
</feature>
<organism evidence="4 5">
    <name type="scientific">Symbiodinium microadriaticum</name>
    <name type="common">Dinoflagellate</name>
    <name type="synonym">Zooxanthella microadriatica</name>
    <dbReference type="NCBI Taxonomy" id="2951"/>
    <lineage>
        <taxon>Eukaryota</taxon>
        <taxon>Sar</taxon>
        <taxon>Alveolata</taxon>
        <taxon>Dinophyceae</taxon>
        <taxon>Suessiales</taxon>
        <taxon>Symbiodiniaceae</taxon>
        <taxon>Symbiodinium</taxon>
    </lineage>
</organism>
<feature type="compositionally biased region" description="Basic residues" evidence="2">
    <location>
        <begin position="370"/>
        <end position="389"/>
    </location>
</feature>
<proteinExistence type="inferred from homology"/>
<dbReference type="GO" id="GO:0120147">
    <property type="term" value="F:formylglycine-generating oxidase activity"/>
    <property type="evidence" value="ECO:0007669"/>
    <property type="project" value="TreeGrafter"/>
</dbReference>
<dbReference type="SUPFAM" id="SSF56436">
    <property type="entry name" value="C-type lectin-like"/>
    <property type="match status" value="1"/>
</dbReference>
<sequence length="1483" mass="167142">MVALVPSDVLARPPSREDGISEGEEDQLRRFGGSLIQRAGGLLKLPQFTVVSAAAMFQRFYYCKSFAEYDVRSLAAAALVLASKLEEHPRKLVEVIQVCYRVKMRGLKEEDGTSVYEGKPTPQLDPSKREFHDEKKEVVLGERRILRELGFEVALLLDHPHRYAIEFIEHLNRPEDLAQKVWNFLNDSIQTSLCCSHQPQDIAGACLLLAAREMNVTLPSKPPWWKQFSVDMKDAEQIAEELVRLYEKEPPEFIDVCRPKKEVAPPATPWTSPPPMLLKSPSDELLEEPQQDVEDDPERQVGQESIPEPGIAEVLAEGEAILAEIQPKAGFDKPEDRPQGFDKPEADKKAKSNGKKERAKERDREAGAKERRRVRKRASSSSRSRSRSPKKLERKGSEVGRKGRRDRRKCQVATESESESTYHSVHANEKRTNVTINQKSRFGIGDVYFVANAMGICEVVEDEIKRVSAQHVHLQSGRKLEAQVILKLYGFNGNFDVDRLMNVKHMMGFWPDEDFRRYLIAEPIGVNATNFGGTSFSPGVRVWVDFGAYFLWYPKDFANVRDSGLMPSHAAEPEYDRPAYVIDARHGTQTIMGVNGATPAIAESHAGLGLVKRQKQLECHPTRKYLEECRLEWEEYGQKLKDIPTLPPRVFDYPGKTGASRSNWEDWMVNLRGEDAWLAGPRDLSWYTGQPPMPGLCPGVSPDGAIRALPMPDLNKLTRKQALEYFDNSWTMLEVLFAGFHGEEPFYRPPVHGLRHPQIFYYGHTPCFYVNKLRVAGVLKDAVDPYMESIMEVGVDEMLWDDMHKNDMVWPTVKEVQEYRKKVYNIVREVIATHPDLEDNNGTTPVKITWDHPLWSIFMGVEHEAIHVETSSVLFRETPSHLMQVPASWPGLHPSSLQSARSLRPEVGQDFPQNEMLSWDNEYGQRSVQVPDFKASKYMITNGEFWHFVTSGGYRSEKYWSEDGWNWRKYRNMKWPFFWVQDGPQGSMQFKLRTIFEEIDMVWSWPVDVNYHEARAYCAWKSEQDGLAGSPEAYRVITEAEHHLIRHPEARPENMASRAYDRTMHAGGAEYASSSSEAANTNLAYASQSPVDALPASPTGHHDAMGNAWEWTEDHFNPLDGFKAHYTYDDFSAPCFDGRHHMIMGGSFVSKSDNGASGFCRYHFRPHFLQHSGFRLVSSSSPPPATRLDAPFMQGADTEQAPPASSAAGTGAAVAGSGGYETQRLVDQYLGLHFPASGLGSVDPILGHPSAPEHALRFPQRVAKMLADAAVGRGGNLRALDIGCAVGGSSFELAASGFNEVLGIDFSSAFIDAANRMKAGEETRFKLPTEGELQIEITAAHEANVDAEVRQRVTFRTGDACRLKDEVAELGQFDGALLANLLCRLPDPVACLDGLSVLLRPGAAAVILTPFSWLEDFTPKQKWLGGFMDPITQTQVRSKDQLKKLMEERGFAKIGEQQVPLLIREHQRKYQYIVSEATIWRKK</sequence>
<dbReference type="Gene3D" id="3.90.1580.10">
    <property type="entry name" value="paralog of FGE (formylglycine-generating enzyme)"/>
    <property type="match status" value="1"/>
</dbReference>
<dbReference type="OrthoDB" id="424149at2759"/>
<keyword evidence="1" id="KW-0195">Cyclin</keyword>
<feature type="compositionally biased region" description="Basic and acidic residues" evidence="2">
    <location>
        <begin position="390"/>
        <end position="401"/>
    </location>
</feature>
<dbReference type="InterPro" id="IPR013763">
    <property type="entry name" value="Cyclin-like_dom"/>
</dbReference>
<dbReference type="InterPro" id="IPR051043">
    <property type="entry name" value="Sulfatase_Mod_Factor_Kinase"/>
</dbReference>
<dbReference type="NCBIfam" id="TIGR04344">
    <property type="entry name" value="ovoA_Nterm"/>
    <property type="match status" value="1"/>
</dbReference>
<feature type="compositionally biased region" description="Acidic residues" evidence="2">
    <location>
        <begin position="284"/>
        <end position="297"/>
    </location>
</feature>
<evidence type="ECO:0000256" key="2">
    <source>
        <dbReference type="SAM" id="MobiDB-lite"/>
    </source>
</evidence>
<feature type="region of interest" description="Disordered" evidence="2">
    <location>
        <begin position="257"/>
        <end position="308"/>
    </location>
</feature>
<dbReference type="InterPro" id="IPR036915">
    <property type="entry name" value="Cyclin-like_sf"/>
</dbReference>
<dbReference type="InterPro" id="IPR029063">
    <property type="entry name" value="SAM-dependent_MTases_sf"/>
</dbReference>
<dbReference type="InterPro" id="IPR027625">
    <property type="entry name" value="OvoA_Cterm"/>
</dbReference>
<reference evidence="4 5" key="1">
    <citation type="submission" date="2016-02" db="EMBL/GenBank/DDBJ databases">
        <title>Genome analysis of coral dinoflagellate symbionts highlights evolutionary adaptations to a symbiotic lifestyle.</title>
        <authorList>
            <person name="Aranda M."/>
            <person name="Li Y."/>
            <person name="Liew Y.J."/>
            <person name="Baumgarten S."/>
            <person name="Simakov O."/>
            <person name="Wilson M."/>
            <person name="Piel J."/>
            <person name="Ashoor H."/>
            <person name="Bougouffa S."/>
            <person name="Bajic V.B."/>
            <person name="Ryu T."/>
            <person name="Ravasi T."/>
            <person name="Bayer T."/>
            <person name="Micklem G."/>
            <person name="Kim H."/>
            <person name="Bhak J."/>
            <person name="Lajeunesse T.C."/>
            <person name="Voolstra C.R."/>
        </authorList>
    </citation>
    <scope>NUCLEOTIDE SEQUENCE [LARGE SCALE GENOMIC DNA]</scope>
    <source>
        <strain evidence="4 5">CCMP2467</strain>
    </source>
</reference>
<feature type="compositionally biased region" description="Pro residues" evidence="2">
    <location>
        <begin position="266"/>
        <end position="276"/>
    </location>
</feature>
<name>A0A1Q9CSJ5_SYMMI</name>
<protein>
    <submittedName>
        <fullName evidence="4">Cyclin-L1-1</fullName>
    </submittedName>
</protein>
<feature type="domain" description="Cyclin-like" evidence="3">
    <location>
        <begin position="162"/>
        <end position="244"/>
    </location>
</feature>
<accession>A0A1Q9CSJ5</accession>
<dbReference type="SMART" id="SM00385">
    <property type="entry name" value="CYCLIN"/>
    <property type="match status" value="2"/>
</dbReference>
<dbReference type="EMBL" id="LSRX01000950">
    <property type="protein sequence ID" value="OLP85880.1"/>
    <property type="molecule type" value="Genomic_DNA"/>
</dbReference>
<dbReference type="NCBIfam" id="TIGR04345">
    <property type="entry name" value="ovoA_Cterm"/>
    <property type="match status" value="1"/>
</dbReference>
<dbReference type="InterPro" id="IPR027577">
    <property type="entry name" value="OvoA_Nterm"/>
</dbReference>
<feature type="domain" description="Cyclin-like" evidence="3">
    <location>
        <begin position="34"/>
        <end position="147"/>
    </location>
</feature>
<dbReference type="InterPro" id="IPR006671">
    <property type="entry name" value="Cyclin_N"/>
</dbReference>
<dbReference type="Gene3D" id="3.40.50.150">
    <property type="entry name" value="Vaccinia Virus protein VP39"/>
    <property type="match status" value="1"/>
</dbReference>
<dbReference type="Gene3D" id="1.10.472.10">
    <property type="entry name" value="Cyclin-like"/>
    <property type="match status" value="2"/>
</dbReference>
<feature type="compositionally biased region" description="Basic and acidic residues" evidence="2">
    <location>
        <begin position="330"/>
        <end position="369"/>
    </location>
</feature>
<dbReference type="Pfam" id="PF00134">
    <property type="entry name" value="Cyclin_N"/>
    <property type="match status" value="1"/>
</dbReference>